<gene>
    <name evidence="2" type="ORF">SAMN04488238_10271</name>
</gene>
<dbReference type="Pfam" id="PF04657">
    <property type="entry name" value="DMT_YdcZ"/>
    <property type="match status" value="1"/>
</dbReference>
<keyword evidence="1" id="KW-0472">Membrane</keyword>
<dbReference type="OrthoDB" id="4244824at2"/>
<sequence length="162" mass="16704">MHLDKAKPSTLRIVQIHALAFLSGGLLSFMLLANGALAEYTSPAFASWGAHATGSMTALGILLLAATRRKQNWVGGAPVWAFSGGLFGALIVTVTAIAMNSDLSLAGTLAMGLAGQALFGLVADRLGMFGLPVRRPKWQDIAALALVFAGSVAIILSVSNPT</sequence>
<dbReference type="EMBL" id="FNOM01000002">
    <property type="protein sequence ID" value="SDW43793.1"/>
    <property type="molecule type" value="Genomic_DNA"/>
</dbReference>
<evidence type="ECO:0000313" key="3">
    <source>
        <dbReference type="Proteomes" id="UP000198539"/>
    </source>
</evidence>
<dbReference type="AlphaFoldDB" id="A0A1H2TIL6"/>
<evidence type="ECO:0000313" key="2">
    <source>
        <dbReference type="EMBL" id="SDW43793.1"/>
    </source>
</evidence>
<feature type="transmembrane region" description="Helical" evidence="1">
    <location>
        <begin position="138"/>
        <end position="158"/>
    </location>
</feature>
<dbReference type="Proteomes" id="UP000198539">
    <property type="component" value="Unassembled WGS sequence"/>
</dbReference>
<keyword evidence="1" id="KW-0812">Transmembrane</keyword>
<dbReference type="PANTHER" id="PTHR34821">
    <property type="entry name" value="INNER MEMBRANE PROTEIN YDCZ"/>
    <property type="match status" value="1"/>
</dbReference>
<name>A0A1H2TIL6_9RHOB</name>
<dbReference type="RefSeq" id="WP_092885546.1">
    <property type="nucleotide sequence ID" value="NZ_CP061498.1"/>
</dbReference>
<dbReference type="GO" id="GO:0005886">
    <property type="term" value="C:plasma membrane"/>
    <property type="evidence" value="ECO:0007669"/>
    <property type="project" value="TreeGrafter"/>
</dbReference>
<dbReference type="InterPro" id="IPR006750">
    <property type="entry name" value="YdcZ"/>
</dbReference>
<reference evidence="2 3" key="1">
    <citation type="submission" date="2016-10" db="EMBL/GenBank/DDBJ databases">
        <authorList>
            <person name="de Groot N.N."/>
        </authorList>
    </citation>
    <scope>NUCLEOTIDE SEQUENCE [LARGE SCALE GENOMIC DNA]</scope>
    <source>
        <strain evidence="2 3">CGMCC 1.8894</strain>
    </source>
</reference>
<accession>A0A1H2TIL6</accession>
<protein>
    <submittedName>
        <fullName evidence="2">Transporter family-2 protein</fullName>
    </submittedName>
</protein>
<feature type="transmembrane region" description="Helical" evidence="1">
    <location>
        <begin position="105"/>
        <end position="126"/>
    </location>
</feature>
<keyword evidence="3" id="KW-1185">Reference proteome</keyword>
<proteinExistence type="predicted"/>
<evidence type="ECO:0000256" key="1">
    <source>
        <dbReference type="SAM" id="Phobius"/>
    </source>
</evidence>
<dbReference type="PANTHER" id="PTHR34821:SF2">
    <property type="entry name" value="INNER MEMBRANE PROTEIN YDCZ"/>
    <property type="match status" value="1"/>
</dbReference>
<feature type="transmembrane region" description="Helical" evidence="1">
    <location>
        <begin position="79"/>
        <end position="99"/>
    </location>
</feature>
<organism evidence="2 3">
    <name type="scientific">Roseicitreum antarcticum</name>
    <dbReference type="NCBI Taxonomy" id="564137"/>
    <lineage>
        <taxon>Bacteria</taxon>
        <taxon>Pseudomonadati</taxon>
        <taxon>Pseudomonadota</taxon>
        <taxon>Alphaproteobacteria</taxon>
        <taxon>Rhodobacterales</taxon>
        <taxon>Paracoccaceae</taxon>
        <taxon>Roseicitreum</taxon>
    </lineage>
</organism>
<feature type="transmembrane region" description="Helical" evidence="1">
    <location>
        <begin position="48"/>
        <end position="67"/>
    </location>
</feature>
<keyword evidence="1" id="KW-1133">Transmembrane helix</keyword>
<dbReference type="STRING" id="564137.SAMN04488238_10271"/>